<dbReference type="Proteomes" id="UP000509684">
    <property type="component" value="Chromosome"/>
</dbReference>
<reference evidence="1 2" key="1">
    <citation type="journal article" date="2019" name="Microbiome">
        <title>Annotated bacterial chromosomes from frame-shift-corrected long-read metagenomic data.</title>
        <authorList>
            <person name="Arumugam K."/>
            <person name="Bagci C."/>
            <person name="Bessarab I."/>
            <person name="Beier S."/>
            <person name="Buchfink B."/>
            <person name="Gorska A."/>
            <person name="Qiu G."/>
            <person name="Huson D.H."/>
            <person name="Williams R.B.H."/>
        </authorList>
    </citation>
    <scope>NUCLEOTIDE SEQUENCE [LARGE SCALE GENOMIC DNA]</scope>
    <source>
        <strain evidence="1">SSA1</strain>
    </source>
</reference>
<name>A0A7D5SEF8_9PROT</name>
<dbReference type="InterPro" id="IPR006522">
    <property type="entry name" value="Phage_virion_morphogenesis"/>
</dbReference>
<dbReference type="Pfam" id="PF05069">
    <property type="entry name" value="Phage_tail_S"/>
    <property type="match status" value="1"/>
</dbReference>
<evidence type="ECO:0000313" key="1">
    <source>
        <dbReference type="EMBL" id="QLH50238.1"/>
    </source>
</evidence>
<sequence>MITIQIEGPDIAAALQRLASSLARPGPVMPVVAGILHDAVMENFAQSGRPRWQALKPATLAYKRKHGYGDQILIRRGGGQSLLSSITPQADDHSASVGTNVVYAAIHQFGGKIEMPARSQQAYFKQAKDGTVGNRFVQKRRSNFAQWHTRGAHTIEMPARPFLKLTEADEAKIARKLLEYLAGRLRG</sequence>
<protein>
    <submittedName>
        <fullName evidence="1">Phage virion morphogenesis protein</fullName>
    </submittedName>
</protein>
<dbReference type="KEGG" id="acog:HWD57_10940"/>
<proteinExistence type="predicted"/>
<evidence type="ECO:0000313" key="2">
    <source>
        <dbReference type="Proteomes" id="UP000509684"/>
    </source>
</evidence>
<dbReference type="EMBL" id="CP058708">
    <property type="protein sequence ID" value="QLH50238.1"/>
    <property type="molecule type" value="Genomic_DNA"/>
</dbReference>
<dbReference type="AlphaFoldDB" id="A0A7D5SEF8"/>
<organism evidence="1 2">
    <name type="scientific">Candidatus Accumulibacter cognatus</name>
    <dbReference type="NCBI Taxonomy" id="2954383"/>
    <lineage>
        <taxon>Bacteria</taxon>
        <taxon>Pseudomonadati</taxon>
        <taxon>Pseudomonadota</taxon>
        <taxon>Betaproteobacteria</taxon>
        <taxon>Candidatus Accumulibacter</taxon>
    </lineage>
</organism>
<accession>A0A7D5SEF8</accession>
<gene>
    <name evidence="1" type="ORF">HWD57_10940</name>
</gene>
<dbReference type="NCBIfam" id="TIGR01635">
    <property type="entry name" value="tail_comp_S"/>
    <property type="match status" value="1"/>
</dbReference>